<reference evidence="2" key="1">
    <citation type="journal article" date="2017" name="Nat. Commun.">
        <title>The North American bullfrog draft genome provides insight into hormonal regulation of long noncoding RNA.</title>
        <authorList>
            <person name="Hammond S.A."/>
            <person name="Warren R.L."/>
            <person name="Vandervalk B.P."/>
            <person name="Kucuk E."/>
            <person name="Khan H."/>
            <person name="Gibb E.A."/>
            <person name="Pandoh P."/>
            <person name="Kirk H."/>
            <person name="Zhao Y."/>
            <person name="Jones M."/>
            <person name="Mungall A.J."/>
            <person name="Coope R."/>
            <person name="Pleasance S."/>
            <person name="Moore R.A."/>
            <person name="Holt R.A."/>
            <person name="Round J.M."/>
            <person name="Ohora S."/>
            <person name="Walle B.V."/>
            <person name="Veldhoen N."/>
            <person name="Helbing C.C."/>
            <person name="Birol I."/>
        </authorList>
    </citation>
    <scope>NUCLEOTIDE SEQUENCE [LARGE SCALE GENOMIC DNA]</scope>
</reference>
<dbReference type="EMBL" id="KV956386">
    <property type="protein sequence ID" value="PIO24579.1"/>
    <property type="molecule type" value="Genomic_DNA"/>
</dbReference>
<accession>A0A2G9R9R7</accession>
<name>A0A2G9R9R7_AQUCT</name>
<sequence length="156" mass="16984">PSCYPPAPDPLGLPDHPSVYSLVPLLSARYRPPACLTIPLPDTSIQPVTCCLSWFQSSAPVSSLLPAACSWFQSSAPFLPTYLLWFLVHSAFQSHLQLQVPEGATTPELLVTVDPARHPYHSSLLGPLSPFQRNGSGSCKGGLSLHFRLKTHQVRD</sequence>
<proteinExistence type="predicted"/>
<evidence type="ECO:0000313" key="2">
    <source>
        <dbReference type="Proteomes" id="UP000228934"/>
    </source>
</evidence>
<dbReference type="Proteomes" id="UP000228934">
    <property type="component" value="Unassembled WGS sequence"/>
</dbReference>
<keyword evidence="2" id="KW-1185">Reference proteome</keyword>
<feature type="non-terminal residue" evidence="1">
    <location>
        <position position="156"/>
    </location>
</feature>
<feature type="non-terminal residue" evidence="1">
    <location>
        <position position="1"/>
    </location>
</feature>
<organism evidence="1 2">
    <name type="scientific">Aquarana catesbeiana</name>
    <name type="common">American bullfrog</name>
    <name type="synonym">Rana catesbeiana</name>
    <dbReference type="NCBI Taxonomy" id="8400"/>
    <lineage>
        <taxon>Eukaryota</taxon>
        <taxon>Metazoa</taxon>
        <taxon>Chordata</taxon>
        <taxon>Craniata</taxon>
        <taxon>Vertebrata</taxon>
        <taxon>Euteleostomi</taxon>
        <taxon>Amphibia</taxon>
        <taxon>Batrachia</taxon>
        <taxon>Anura</taxon>
        <taxon>Neobatrachia</taxon>
        <taxon>Ranoidea</taxon>
        <taxon>Ranidae</taxon>
        <taxon>Aquarana</taxon>
    </lineage>
</organism>
<protein>
    <submittedName>
        <fullName evidence="1">Uncharacterized protein</fullName>
    </submittedName>
</protein>
<gene>
    <name evidence="1" type="ORF">AB205_0101180</name>
</gene>
<dbReference type="AlphaFoldDB" id="A0A2G9R9R7"/>
<evidence type="ECO:0000313" key="1">
    <source>
        <dbReference type="EMBL" id="PIO24579.1"/>
    </source>
</evidence>